<name>A0A3S5AXJ4_9PLAT</name>
<dbReference type="Proteomes" id="UP000784294">
    <property type="component" value="Unassembled WGS sequence"/>
</dbReference>
<comment type="caution">
    <text evidence="2">The sequence shown here is derived from an EMBL/GenBank/DDBJ whole genome shotgun (WGS) entry which is preliminary data.</text>
</comment>
<protein>
    <submittedName>
        <fullName evidence="2">Uncharacterized protein</fullName>
    </submittedName>
</protein>
<proteinExistence type="predicted"/>
<reference evidence="2" key="1">
    <citation type="submission" date="2018-11" db="EMBL/GenBank/DDBJ databases">
        <authorList>
            <consortium name="Pathogen Informatics"/>
        </authorList>
    </citation>
    <scope>NUCLEOTIDE SEQUENCE</scope>
</reference>
<feature type="compositionally biased region" description="Polar residues" evidence="1">
    <location>
        <begin position="117"/>
        <end position="137"/>
    </location>
</feature>
<sequence>TGRRRGEKGCESCACEQANRTCVTVALSLSPASSVPGDLSLFPSVCLTHAHAAGLDSWTPAARPAAGSPFACPTLGRPVDPTLRLPAHAVLRTPAPEAHWLGKKKHLCLPGRRDSASPPTTGATPRTSNCRHNTLQSRTHARTHRTLARGANRNRQDLMSGTLQLLLASHPTFLRLADAATSRDAATASALCAGQPGDLARPTDCPGDRKFGLDATTTTARPAAKSATRQPSDSTPPVGHDDAATRCTLRPRSESVSPRVATQPPIGEF</sequence>
<gene>
    <name evidence="2" type="ORF">PXEA_LOCUS24615</name>
</gene>
<organism evidence="2 3">
    <name type="scientific">Protopolystoma xenopodis</name>
    <dbReference type="NCBI Taxonomy" id="117903"/>
    <lineage>
        <taxon>Eukaryota</taxon>
        <taxon>Metazoa</taxon>
        <taxon>Spiralia</taxon>
        <taxon>Lophotrochozoa</taxon>
        <taxon>Platyhelminthes</taxon>
        <taxon>Monogenea</taxon>
        <taxon>Polyopisthocotylea</taxon>
        <taxon>Polystomatidea</taxon>
        <taxon>Polystomatidae</taxon>
        <taxon>Protopolystoma</taxon>
    </lineage>
</organism>
<dbReference type="AlphaFoldDB" id="A0A3S5AXJ4"/>
<keyword evidence="3" id="KW-1185">Reference proteome</keyword>
<evidence type="ECO:0000313" key="3">
    <source>
        <dbReference type="Proteomes" id="UP000784294"/>
    </source>
</evidence>
<dbReference type="EMBL" id="CAAALY010119436">
    <property type="protein sequence ID" value="VEL31175.1"/>
    <property type="molecule type" value="Genomic_DNA"/>
</dbReference>
<evidence type="ECO:0000256" key="1">
    <source>
        <dbReference type="SAM" id="MobiDB-lite"/>
    </source>
</evidence>
<accession>A0A3S5AXJ4</accession>
<feature type="region of interest" description="Disordered" evidence="1">
    <location>
        <begin position="194"/>
        <end position="269"/>
    </location>
</feature>
<feature type="region of interest" description="Disordered" evidence="1">
    <location>
        <begin position="109"/>
        <end position="142"/>
    </location>
</feature>
<evidence type="ECO:0000313" key="2">
    <source>
        <dbReference type="EMBL" id="VEL31175.1"/>
    </source>
</evidence>
<feature type="non-terminal residue" evidence="2">
    <location>
        <position position="1"/>
    </location>
</feature>